<feature type="region of interest" description="Disordered" evidence="1">
    <location>
        <begin position="52"/>
        <end position="95"/>
    </location>
</feature>
<evidence type="ECO:0000256" key="1">
    <source>
        <dbReference type="SAM" id="MobiDB-lite"/>
    </source>
</evidence>
<dbReference type="RefSeq" id="WP_038066392.1">
    <property type="nucleotide sequence ID" value="NZ_FOVB01000009.1"/>
</dbReference>
<sequence length="316" mass="34927">MTKADSQRDIENVLSSIRRLVSQDVRGDVSGPNSARDPGLLVLTPAHLVNETEQPSAAVDITPAASDTRPSKIAPPQDWEPDFDDSAVDHWPQDGAGLEASFQVGDELSRLEDTIARLEAEVTQSEADFESETGDRFSPDGVSPLAELPEEFDPSSLSASVAEAASDREAAPEDELIDPDLLRADWEQTARPDPDWPGLDAVEAAPSEPRRLHLSDAEEWHQAPPKRPSSYERTREEIALEVSFPEADNFTVVDFEARQDAALDFALPIDEDALQALVRDLIRQELQGELGARITRNLRKLVRREVQRALLSRDLE</sequence>
<gene>
    <name evidence="2" type="ORF">DL1_03820</name>
</gene>
<comment type="caution">
    <text evidence="2">The sequence shown here is derived from an EMBL/GenBank/DDBJ whole genome shotgun (WGS) entry which is preliminary data.</text>
</comment>
<accession>A0A074TKL6</accession>
<evidence type="ECO:0000313" key="2">
    <source>
        <dbReference type="EMBL" id="KEP69548.1"/>
    </source>
</evidence>
<dbReference type="OrthoDB" id="7875768at2"/>
<reference evidence="2 3" key="1">
    <citation type="submission" date="2014-03" db="EMBL/GenBank/DDBJ databases">
        <title>The draft genome sequence of Thioclava dalianensis DLFJ1-1.</title>
        <authorList>
            <person name="Lai Q."/>
            <person name="Shao Z."/>
        </authorList>
    </citation>
    <scope>NUCLEOTIDE SEQUENCE [LARGE SCALE GENOMIC DNA]</scope>
    <source>
        <strain evidence="2 3">DLFJ1-1</strain>
    </source>
</reference>
<proteinExistence type="predicted"/>
<organism evidence="2 3">
    <name type="scientific">Thioclava dalianensis</name>
    <dbReference type="NCBI Taxonomy" id="1185766"/>
    <lineage>
        <taxon>Bacteria</taxon>
        <taxon>Pseudomonadati</taxon>
        <taxon>Pseudomonadota</taxon>
        <taxon>Alphaproteobacteria</taxon>
        <taxon>Rhodobacterales</taxon>
        <taxon>Paracoccaceae</taxon>
        <taxon>Thioclava</taxon>
    </lineage>
</organism>
<feature type="compositionally biased region" description="Low complexity" evidence="1">
    <location>
        <begin position="155"/>
        <end position="164"/>
    </location>
</feature>
<feature type="region of interest" description="Disordered" evidence="1">
    <location>
        <begin position="121"/>
        <end position="179"/>
    </location>
</feature>
<protein>
    <submittedName>
        <fullName evidence="2">Uncharacterized protein</fullName>
    </submittedName>
</protein>
<dbReference type="EMBL" id="JHEH01000013">
    <property type="protein sequence ID" value="KEP69548.1"/>
    <property type="molecule type" value="Genomic_DNA"/>
</dbReference>
<keyword evidence="3" id="KW-1185">Reference proteome</keyword>
<dbReference type="AlphaFoldDB" id="A0A074TKL6"/>
<dbReference type="eggNOG" id="ENOG5033D1K">
    <property type="taxonomic scope" value="Bacteria"/>
</dbReference>
<dbReference type="Proteomes" id="UP000027725">
    <property type="component" value="Unassembled WGS sequence"/>
</dbReference>
<evidence type="ECO:0000313" key="3">
    <source>
        <dbReference type="Proteomes" id="UP000027725"/>
    </source>
</evidence>
<feature type="region of interest" description="Disordered" evidence="1">
    <location>
        <begin position="213"/>
        <end position="233"/>
    </location>
</feature>
<dbReference type="STRING" id="1185766.SAMN05216224_10916"/>
<name>A0A074TKL6_9RHOB</name>